<keyword evidence="6" id="KW-1185">Reference proteome</keyword>
<dbReference type="PANTHER" id="PTHR43094:SF1">
    <property type="entry name" value="AMINOTRANSFERASE CLASS-III"/>
    <property type="match status" value="1"/>
</dbReference>
<keyword evidence="3 4" id="KW-0663">Pyridoxal phosphate</keyword>
<accession>A0AA38X0W5</accession>
<dbReference type="GO" id="GO:0030170">
    <property type="term" value="F:pyridoxal phosphate binding"/>
    <property type="evidence" value="ECO:0007669"/>
    <property type="project" value="InterPro"/>
</dbReference>
<comment type="caution">
    <text evidence="5">The sequence shown here is derived from an EMBL/GenBank/DDBJ whole genome shotgun (WGS) entry which is preliminary data.</text>
</comment>
<dbReference type="CDD" id="cd00610">
    <property type="entry name" value="OAT_like"/>
    <property type="match status" value="1"/>
</dbReference>
<dbReference type="InterPro" id="IPR015422">
    <property type="entry name" value="PyrdxlP-dep_Trfase_small"/>
</dbReference>
<dbReference type="AlphaFoldDB" id="A0AA38X0W5"/>
<dbReference type="Gene3D" id="3.90.1150.10">
    <property type="entry name" value="Aspartate Aminotransferase, domain 1"/>
    <property type="match status" value="1"/>
</dbReference>
<gene>
    <name evidence="5" type="ORF">H2200_010850</name>
</gene>
<evidence type="ECO:0000313" key="6">
    <source>
        <dbReference type="Proteomes" id="UP001172673"/>
    </source>
</evidence>
<dbReference type="SUPFAM" id="SSF53383">
    <property type="entry name" value="PLP-dependent transferases"/>
    <property type="match status" value="1"/>
</dbReference>
<dbReference type="GO" id="GO:0005829">
    <property type="term" value="C:cytosol"/>
    <property type="evidence" value="ECO:0007669"/>
    <property type="project" value="TreeGrafter"/>
</dbReference>
<evidence type="ECO:0000256" key="1">
    <source>
        <dbReference type="ARBA" id="ARBA00001933"/>
    </source>
</evidence>
<dbReference type="GO" id="GO:0008483">
    <property type="term" value="F:transaminase activity"/>
    <property type="evidence" value="ECO:0007669"/>
    <property type="project" value="InterPro"/>
</dbReference>
<dbReference type="Proteomes" id="UP001172673">
    <property type="component" value="Unassembled WGS sequence"/>
</dbReference>
<dbReference type="PANTHER" id="PTHR43094">
    <property type="entry name" value="AMINOTRANSFERASE"/>
    <property type="match status" value="1"/>
</dbReference>
<comment type="cofactor">
    <cofactor evidence="1">
        <name>pyridoxal 5'-phosphate</name>
        <dbReference type="ChEBI" id="CHEBI:597326"/>
    </cofactor>
</comment>
<dbReference type="Gene3D" id="3.40.640.10">
    <property type="entry name" value="Type I PLP-dependent aspartate aminotransferase-like (Major domain)"/>
    <property type="match status" value="1"/>
</dbReference>
<sequence length="468" mass="50700">MKSNVFHRSLRQEPAKIVSGSGITFTLSTGQTIIDASAGPAVSCLGHRAPSVTEAVTRQMNNVAYVYSGSSYTSDPIEELASLLLADAPGGLTKAIFVNSGSEATDAALKLASQYWVERGQPRRTNFIARKQSYHGNTLGALSVSGHASRRAFYEPWLSGNVTFVDPCYAYRAQKPHESEAQYVSRLAMQLEDEILRLGPETVAAFVAETVPGTTIGCVPPSPGYFQAVRAICDKYDILLILDEIMCGMGKTGTMHAWEQEGIRGPDIQTIGKALGGGFIPLSGVLATQKVFDAIEQGSGTLVHGHTFQAHPTACAAAIEVQRIIKRDNLLENVCEMGKLLDSELRLQLANSPFVGDIRGRGLFYAVEFMLDPASRRPFARDANYSNRVVEEARGLGLNILGNLGDTGEYHVEHVILSPPYIVNADEIKEIVKRLKVAIEAVDREFVVLRSEGDGGEDTAQERISAVL</sequence>
<dbReference type="EMBL" id="JAPDRK010000018">
    <property type="protein sequence ID" value="KAJ9604736.1"/>
    <property type="molecule type" value="Genomic_DNA"/>
</dbReference>
<evidence type="ECO:0000313" key="5">
    <source>
        <dbReference type="EMBL" id="KAJ9604736.1"/>
    </source>
</evidence>
<comment type="similarity">
    <text evidence="2 4">Belongs to the class-III pyridoxal-phosphate-dependent aminotransferase family.</text>
</comment>
<organism evidence="5 6">
    <name type="scientific">Cladophialophora chaetospira</name>
    <dbReference type="NCBI Taxonomy" id="386627"/>
    <lineage>
        <taxon>Eukaryota</taxon>
        <taxon>Fungi</taxon>
        <taxon>Dikarya</taxon>
        <taxon>Ascomycota</taxon>
        <taxon>Pezizomycotina</taxon>
        <taxon>Eurotiomycetes</taxon>
        <taxon>Chaetothyriomycetidae</taxon>
        <taxon>Chaetothyriales</taxon>
        <taxon>Herpotrichiellaceae</taxon>
        <taxon>Cladophialophora</taxon>
    </lineage>
</organism>
<evidence type="ECO:0000256" key="4">
    <source>
        <dbReference type="RuleBase" id="RU003560"/>
    </source>
</evidence>
<dbReference type="NCBIfam" id="NF005685">
    <property type="entry name" value="PRK07483.1"/>
    <property type="match status" value="1"/>
</dbReference>
<dbReference type="InterPro" id="IPR005814">
    <property type="entry name" value="Aminotrans_3"/>
</dbReference>
<reference evidence="5" key="1">
    <citation type="submission" date="2022-10" db="EMBL/GenBank/DDBJ databases">
        <title>Culturing micro-colonial fungi from biological soil crusts in the Mojave desert and describing Neophaeococcomyces mojavensis, and introducing the new genera and species Taxawa tesnikishii.</title>
        <authorList>
            <person name="Kurbessoian T."/>
            <person name="Stajich J.E."/>
        </authorList>
    </citation>
    <scope>NUCLEOTIDE SEQUENCE</scope>
    <source>
        <strain evidence="5">TK_41</strain>
    </source>
</reference>
<name>A0AA38X0W5_9EURO</name>
<dbReference type="InterPro" id="IPR015424">
    <property type="entry name" value="PyrdxlP-dep_Trfase"/>
</dbReference>
<dbReference type="InterPro" id="IPR015421">
    <property type="entry name" value="PyrdxlP-dep_Trfase_major"/>
</dbReference>
<evidence type="ECO:0000256" key="2">
    <source>
        <dbReference type="ARBA" id="ARBA00008954"/>
    </source>
</evidence>
<evidence type="ECO:0008006" key="7">
    <source>
        <dbReference type="Google" id="ProtNLM"/>
    </source>
</evidence>
<proteinExistence type="inferred from homology"/>
<dbReference type="Pfam" id="PF00202">
    <property type="entry name" value="Aminotran_3"/>
    <property type="match status" value="1"/>
</dbReference>
<protein>
    <recommendedName>
        <fullName evidence="7">Aminotransferase</fullName>
    </recommendedName>
</protein>
<dbReference type="FunFam" id="3.40.640.10:FF:000004">
    <property type="entry name" value="Acetylornithine aminotransferase"/>
    <property type="match status" value="1"/>
</dbReference>
<evidence type="ECO:0000256" key="3">
    <source>
        <dbReference type="ARBA" id="ARBA00022898"/>
    </source>
</evidence>